<dbReference type="SUPFAM" id="SSF50978">
    <property type="entry name" value="WD40 repeat-like"/>
    <property type="match status" value="1"/>
</dbReference>
<feature type="region of interest" description="Disordered" evidence="6">
    <location>
        <begin position="89"/>
        <end position="187"/>
    </location>
</feature>
<reference evidence="7 8" key="1">
    <citation type="journal article" date="2018" name="Nat. Ecol. Evol.">
        <title>Pezizomycetes genomes reveal the molecular basis of ectomycorrhizal truffle lifestyle.</title>
        <authorList>
            <person name="Murat C."/>
            <person name="Payen T."/>
            <person name="Noel B."/>
            <person name="Kuo A."/>
            <person name="Morin E."/>
            <person name="Chen J."/>
            <person name="Kohler A."/>
            <person name="Krizsan K."/>
            <person name="Balestrini R."/>
            <person name="Da Silva C."/>
            <person name="Montanini B."/>
            <person name="Hainaut M."/>
            <person name="Levati E."/>
            <person name="Barry K.W."/>
            <person name="Belfiori B."/>
            <person name="Cichocki N."/>
            <person name="Clum A."/>
            <person name="Dockter R.B."/>
            <person name="Fauchery L."/>
            <person name="Guy J."/>
            <person name="Iotti M."/>
            <person name="Le Tacon F."/>
            <person name="Lindquist E.A."/>
            <person name="Lipzen A."/>
            <person name="Malagnac F."/>
            <person name="Mello A."/>
            <person name="Molinier V."/>
            <person name="Miyauchi S."/>
            <person name="Poulain J."/>
            <person name="Riccioni C."/>
            <person name="Rubini A."/>
            <person name="Sitrit Y."/>
            <person name="Splivallo R."/>
            <person name="Traeger S."/>
            <person name="Wang M."/>
            <person name="Zifcakova L."/>
            <person name="Wipf D."/>
            <person name="Zambonelli A."/>
            <person name="Paolocci F."/>
            <person name="Nowrousian M."/>
            <person name="Ottonello S."/>
            <person name="Baldrian P."/>
            <person name="Spatafora J.W."/>
            <person name="Henrissat B."/>
            <person name="Nagy L.G."/>
            <person name="Aury J.M."/>
            <person name="Wincker P."/>
            <person name="Grigoriev I.V."/>
            <person name="Bonfante P."/>
            <person name="Martin F.M."/>
        </authorList>
    </citation>
    <scope>NUCLEOTIDE SEQUENCE [LARGE SCALE GENOMIC DNA]</scope>
    <source>
        <strain evidence="7 8">ATCC MYA-4762</strain>
    </source>
</reference>
<evidence type="ECO:0000256" key="2">
    <source>
        <dbReference type="ARBA" id="ARBA00022574"/>
    </source>
</evidence>
<feature type="compositionally biased region" description="Acidic residues" evidence="6">
    <location>
        <begin position="582"/>
        <end position="592"/>
    </location>
</feature>
<keyword evidence="8" id="KW-1185">Reference proteome</keyword>
<protein>
    <submittedName>
        <fullName evidence="7">WD40 repeat-like protein</fullName>
    </submittedName>
</protein>
<dbReference type="SMART" id="SM00320">
    <property type="entry name" value="WD40"/>
    <property type="match status" value="7"/>
</dbReference>
<name>A0A3N4M3Y0_9PEZI</name>
<dbReference type="Gene3D" id="2.130.10.10">
    <property type="entry name" value="YVTN repeat-like/Quinoprotein amine dehydrogenase"/>
    <property type="match status" value="1"/>
</dbReference>
<evidence type="ECO:0000313" key="7">
    <source>
        <dbReference type="EMBL" id="RPB28072.1"/>
    </source>
</evidence>
<dbReference type="PANTHER" id="PTHR22846">
    <property type="entry name" value="WD40 REPEAT PROTEIN"/>
    <property type="match status" value="1"/>
</dbReference>
<dbReference type="InterPro" id="IPR015943">
    <property type="entry name" value="WD40/YVTN_repeat-like_dom_sf"/>
</dbReference>
<evidence type="ECO:0000313" key="8">
    <source>
        <dbReference type="Proteomes" id="UP000267821"/>
    </source>
</evidence>
<feature type="region of interest" description="Disordered" evidence="6">
    <location>
        <begin position="563"/>
        <end position="599"/>
    </location>
</feature>
<feature type="compositionally biased region" description="Polar residues" evidence="6">
    <location>
        <begin position="122"/>
        <end position="132"/>
    </location>
</feature>
<dbReference type="PROSITE" id="PS50082">
    <property type="entry name" value="WD_REPEATS_2"/>
    <property type="match status" value="2"/>
</dbReference>
<sequence>MANNPLTSEQVNYLIWRYLQECGYTYSIYAFQHETKAETYHEQYGPKIKQGSLIYLIQRGLLYRDLQLQINKDGTRKESVSEVEPFFPLASKDPRHVGSAGAGHGNMEVDDDEDDERASVATAVQQPPSVTNSRKHGRGEEGANGVLSGGEKTGVPDKKKRRKTGAPPNVAPTAADRPDGVDGDKTMIDTLSGQSPLVEEIRPTTNGYSIGVQVETVTEITAAETFVLTNEEQKVNALAWSPVEPGKLVSGARSSMARLWSISEGSDTPSVRLLDHESRVTKKQEITAVQWSNDGTILATATFDGTIKLWNPLGGPIEVLPGKLLSILQLRWNKMSSILLTLYLDGSILAWDVGTAEMLPGFEEKQEVQEVQDIAWVGDEAFAAAGIGGDIVIYEAKTGGIRETFKGEGIGILSLAWDELGERLASGDARGRIAIWHHSNATPSYIVQAHGSQVSQLLWQPIRSPQSMVSMGGELSSQARILASRSDMDTVIKLWSVNTSDTTPPTVFLELLHDSSVCNMSFSPDGKYIATGSNRRLFIWRTEDGFLAYVYKATKQENATLTNGDTHGITVPKTNGDVEMGGMDDNEVDTDTDSSKSAPDSFDIADISWDIKGTVLAVAVNGLGCVLLPLKPKLQTPQYHSPPPLPAGTGENGSTVERITLPATVETAITPPSLVNGTHADEQVNGNLEKQTVR</sequence>
<dbReference type="PROSITE" id="PS50896">
    <property type="entry name" value="LISH"/>
    <property type="match status" value="1"/>
</dbReference>
<dbReference type="SMART" id="SM00667">
    <property type="entry name" value="LisH"/>
    <property type="match status" value="1"/>
</dbReference>
<evidence type="ECO:0000256" key="4">
    <source>
        <dbReference type="ARBA" id="ARBA00023242"/>
    </source>
</evidence>
<dbReference type="Gene3D" id="1.20.960.30">
    <property type="match status" value="1"/>
</dbReference>
<dbReference type="InterPro" id="IPR001680">
    <property type="entry name" value="WD40_rpt"/>
</dbReference>
<dbReference type="GO" id="GO:0003714">
    <property type="term" value="F:transcription corepressor activity"/>
    <property type="evidence" value="ECO:0007669"/>
    <property type="project" value="InterPro"/>
</dbReference>
<keyword evidence="2 5" id="KW-0853">WD repeat</keyword>
<evidence type="ECO:0000256" key="1">
    <source>
        <dbReference type="ARBA" id="ARBA00004123"/>
    </source>
</evidence>
<dbReference type="Pfam" id="PF00400">
    <property type="entry name" value="WD40"/>
    <property type="match status" value="2"/>
</dbReference>
<dbReference type="InterPro" id="IPR036322">
    <property type="entry name" value="WD40_repeat_dom_sf"/>
</dbReference>
<organism evidence="7 8">
    <name type="scientific">Terfezia boudieri ATCC MYA-4762</name>
    <dbReference type="NCBI Taxonomy" id="1051890"/>
    <lineage>
        <taxon>Eukaryota</taxon>
        <taxon>Fungi</taxon>
        <taxon>Dikarya</taxon>
        <taxon>Ascomycota</taxon>
        <taxon>Pezizomycotina</taxon>
        <taxon>Pezizomycetes</taxon>
        <taxon>Pezizales</taxon>
        <taxon>Pezizaceae</taxon>
        <taxon>Terfezia</taxon>
    </lineage>
</organism>
<dbReference type="OrthoDB" id="1367865at2759"/>
<feature type="compositionally biased region" description="Polar residues" evidence="6">
    <location>
        <begin position="684"/>
        <end position="694"/>
    </location>
</feature>
<accession>A0A3N4M3Y0</accession>
<dbReference type="PANTHER" id="PTHR22846:SF2">
    <property type="entry name" value="F-BOX-LIKE_WD REPEAT-CONTAINING PROTEIN EBI"/>
    <property type="match status" value="1"/>
</dbReference>
<evidence type="ECO:0000256" key="6">
    <source>
        <dbReference type="SAM" id="MobiDB-lite"/>
    </source>
</evidence>
<dbReference type="InterPro" id="IPR006594">
    <property type="entry name" value="LisH"/>
</dbReference>
<dbReference type="AlphaFoldDB" id="A0A3N4M3Y0"/>
<dbReference type="Proteomes" id="UP000267821">
    <property type="component" value="Unassembled WGS sequence"/>
</dbReference>
<dbReference type="EMBL" id="ML121530">
    <property type="protein sequence ID" value="RPB28072.1"/>
    <property type="molecule type" value="Genomic_DNA"/>
</dbReference>
<gene>
    <name evidence="7" type="ORF">L211DRAFT_834074</name>
</gene>
<dbReference type="InterPro" id="IPR045183">
    <property type="entry name" value="Ebi-like"/>
</dbReference>
<dbReference type="STRING" id="1051890.A0A3N4M3Y0"/>
<dbReference type="GO" id="GO:0006357">
    <property type="term" value="P:regulation of transcription by RNA polymerase II"/>
    <property type="evidence" value="ECO:0007669"/>
    <property type="project" value="TreeGrafter"/>
</dbReference>
<keyword evidence="3" id="KW-0677">Repeat</keyword>
<dbReference type="InParanoid" id="A0A3N4M3Y0"/>
<evidence type="ECO:0000256" key="5">
    <source>
        <dbReference type="PROSITE-ProRule" id="PRU00221"/>
    </source>
</evidence>
<keyword evidence="4" id="KW-0539">Nucleus</keyword>
<feature type="repeat" description="WD" evidence="5">
    <location>
        <begin position="228"/>
        <end position="270"/>
    </location>
</feature>
<evidence type="ECO:0000256" key="3">
    <source>
        <dbReference type="ARBA" id="ARBA00022737"/>
    </source>
</evidence>
<dbReference type="Pfam" id="PF08513">
    <property type="entry name" value="LisH"/>
    <property type="match status" value="1"/>
</dbReference>
<feature type="repeat" description="WD" evidence="5">
    <location>
        <begin position="279"/>
        <end position="311"/>
    </location>
</feature>
<dbReference type="FunCoup" id="A0A3N4M3Y0">
    <property type="interactions" value="599"/>
</dbReference>
<comment type="subcellular location">
    <subcellularLocation>
        <location evidence="1">Nucleus</location>
    </subcellularLocation>
</comment>
<proteinExistence type="predicted"/>
<dbReference type="GO" id="GO:0034967">
    <property type="term" value="C:Set3 complex"/>
    <property type="evidence" value="ECO:0007669"/>
    <property type="project" value="TreeGrafter"/>
</dbReference>
<feature type="region of interest" description="Disordered" evidence="6">
    <location>
        <begin position="671"/>
        <end position="694"/>
    </location>
</feature>
<feature type="compositionally biased region" description="Basic and acidic residues" evidence="6">
    <location>
        <begin position="176"/>
        <end position="187"/>
    </location>
</feature>
<dbReference type="PROSITE" id="PS50294">
    <property type="entry name" value="WD_REPEATS_REGION"/>
    <property type="match status" value="1"/>
</dbReference>